<dbReference type="SUPFAM" id="SSF50405">
    <property type="entry name" value="Actin-crosslinking proteins"/>
    <property type="match status" value="1"/>
</dbReference>
<dbReference type="GO" id="GO:0005730">
    <property type="term" value="C:nucleolus"/>
    <property type="evidence" value="ECO:0007669"/>
    <property type="project" value="UniProtKB-SubCell"/>
</dbReference>
<evidence type="ECO:0000313" key="5">
    <source>
        <dbReference type="EMBL" id="KAG5915117.1"/>
    </source>
</evidence>
<dbReference type="InterPro" id="IPR008999">
    <property type="entry name" value="Actin-crosslinking"/>
</dbReference>
<sequence length="278" mass="30579">MVKPLSFKGDKKPKKRKRAPDAAAAHDAGPSSLPKKVHHDDADHDADHDDESWVSADATTDVVGPVMIVLPTEKPSALACDATGQVFALTIENIVDGNPSSAEPHDVRMVWVANQVSGTQHVRFKGHHGRYLACDKIGALSATSEAISPLECFNVVAAADAGPPSTFRLQTPRETFITIKPNQSAKATAPAEVRGDEEDGTAPQTTMRIRMQARFKPRLKASKEEKALSRISRRELEEAAGRRLDEDEVRILKRARREGDFHEKMLDLKVKNRHDKFG</sequence>
<dbReference type="Proteomes" id="UP000811619">
    <property type="component" value="Unassembled WGS sequence"/>
</dbReference>
<organism evidence="5 6">
    <name type="scientific">Claviceps africana</name>
    <dbReference type="NCBI Taxonomy" id="83212"/>
    <lineage>
        <taxon>Eukaryota</taxon>
        <taxon>Fungi</taxon>
        <taxon>Dikarya</taxon>
        <taxon>Ascomycota</taxon>
        <taxon>Pezizomycotina</taxon>
        <taxon>Sordariomycetes</taxon>
        <taxon>Hypocreomycetidae</taxon>
        <taxon>Hypocreales</taxon>
        <taxon>Clavicipitaceae</taxon>
        <taxon>Claviceps</taxon>
    </lineage>
</organism>
<feature type="region of interest" description="Disordered" evidence="4">
    <location>
        <begin position="182"/>
        <end position="202"/>
    </location>
</feature>
<keyword evidence="3" id="KW-0539">Nucleus</keyword>
<evidence type="ECO:0000256" key="3">
    <source>
        <dbReference type="ARBA" id="ARBA00023242"/>
    </source>
</evidence>
<dbReference type="GO" id="GO:0051015">
    <property type="term" value="F:actin filament binding"/>
    <property type="evidence" value="ECO:0007669"/>
    <property type="project" value="TreeGrafter"/>
</dbReference>
<evidence type="ECO:0008006" key="7">
    <source>
        <dbReference type="Google" id="ProtNLM"/>
    </source>
</evidence>
<keyword evidence="6" id="KW-1185">Reference proteome</keyword>
<dbReference type="PANTHER" id="PTHR12928:SF0">
    <property type="entry name" value="FSHD REGION GENE 1"/>
    <property type="match status" value="1"/>
</dbReference>
<dbReference type="CDD" id="cd23339">
    <property type="entry name" value="beta-trefoil_FSCN_fungal_FRG1-like"/>
    <property type="match status" value="1"/>
</dbReference>
<accession>A0A8K0J0W9</accession>
<reference evidence="5" key="1">
    <citation type="journal article" date="2020" name="bioRxiv">
        <title>Whole genome comparisons of ergot fungi reveals the divergence and evolution of species within the genus Claviceps are the result of varying mechanisms driving genome evolution and host range expansion.</title>
        <authorList>
            <person name="Wyka S.A."/>
            <person name="Mondo S.J."/>
            <person name="Liu M."/>
            <person name="Dettman J."/>
            <person name="Nalam V."/>
            <person name="Broders K.D."/>
        </authorList>
    </citation>
    <scope>NUCLEOTIDE SEQUENCE</scope>
    <source>
        <strain evidence="5">CCC 489</strain>
    </source>
</reference>
<dbReference type="Gene3D" id="2.80.10.50">
    <property type="match status" value="1"/>
</dbReference>
<comment type="caution">
    <text evidence="5">The sequence shown here is derived from an EMBL/GenBank/DDBJ whole genome shotgun (WGS) entry which is preliminary data.</text>
</comment>
<feature type="region of interest" description="Disordered" evidence="4">
    <location>
        <begin position="1"/>
        <end position="51"/>
    </location>
</feature>
<dbReference type="EMBL" id="SRPY01001023">
    <property type="protein sequence ID" value="KAG5915117.1"/>
    <property type="molecule type" value="Genomic_DNA"/>
</dbReference>
<dbReference type="InterPro" id="IPR010414">
    <property type="entry name" value="FRG1"/>
</dbReference>
<dbReference type="GO" id="GO:0071013">
    <property type="term" value="C:catalytic step 2 spliceosome"/>
    <property type="evidence" value="ECO:0007669"/>
    <property type="project" value="TreeGrafter"/>
</dbReference>
<comment type="subcellular location">
    <subcellularLocation>
        <location evidence="1">Nucleus</location>
        <location evidence="1">Nucleolus</location>
    </subcellularLocation>
</comment>
<comment type="similarity">
    <text evidence="2">Belongs to the FRG1 family.</text>
</comment>
<evidence type="ECO:0000256" key="4">
    <source>
        <dbReference type="SAM" id="MobiDB-lite"/>
    </source>
</evidence>
<gene>
    <name evidence="5" type="ORF">E4U42_000145</name>
</gene>
<dbReference type="PANTHER" id="PTHR12928">
    <property type="entry name" value="FRG1 PROTEIN"/>
    <property type="match status" value="1"/>
</dbReference>
<evidence type="ECO:0000313" key="6">
    <source>
        <dbReference type="Proteomes" id="UP000811619"/>
    </source>
</evidence>
<dbReference type="AlphaFoldDB" id="A0A8K0J0W9"/>
<feature type="compositionally biased region" description="Basic and acidic residues" evidence="4">
    <location>
        <begin position="38"/>
        <end position="47"/>
    </location>
</feature>
<name>A0A8K0J0W9_9HYPO</name>
<evidence type="ECO:0000256" key="2">
    <source>
        <dbReference type="ARBA" id="ARBA00010878"/>
    </source>
</evidence>
<feature type="compositionally biased region" description="Low complexity" evidence="4">
    <location>
        <begin position="21"/>
        <end position="30"/>
    </location>
</feature>
<protein>
    <recommendedName>
        <fullName evidence="7">FRG1-like family protein</fullName>
    </recommendedName>
</protein>
<dbReference type="Pfam" id="PF06229">
    <property type="entry name" value="FRG1"/>
    <property type="match status" value="1"/>
</dbReference>
<dbReference type="OrthoDB" id="5539371at2759"/>
<evidence type="ECO:0000256" key="1">
    <source>
        <dbReference type="ARBA" id="ARBA00004604"/>
    </source>
</evidence>
<proteinExistence type="inferred from homology"/>